<dbReference type="CDD" id="cd11642">
    <property type="entry name" value="SUMT"/>
    <property type="match status" value="1"/>
</dbReference>
<evidence type="ECO:0000256" key="3">
    <source>
        <dbReference type="ARBA" id="ARBA00022553"/>
    </source>
</evidence>
<dbReference type="PIRSF" id="PIRSF036426">
    <property type="entry name" value="Sirohaem_synth"/>
    <property type="match status" value="1"/>
</dbReference>
<dbReference type="InterPro" id="IPR006367">
    <property type="entry name" value="Sirohaem_synthase_N"/>
</dbReference>
<feature type="domain" description="Siroheme synthase central" evidence="21">
    <location>
        <begin position="119"/>
        <end position="145"/>
    </location>
</feature>
<keyword evidence="9 16" id="KW-0520">NAD</keyword>
<keyword evidence="6 16" id="KW-0808">Transferase</keyword>
<dbReference type="NCBIfam" id="TIGR01469">
    <property type="entry name" value="cobA_cysG_Cterm"/>
    <property type="match status" value="1"/>
</dbReference>
<dbReference type="SUPFAM" id="SSF75615">
    <property type="entry name" value="Siroheme synthase middle domains-like"/>
    <property type="match status" value="1"/>
</dbReference>
<keyword evidence="7 16" id="KW-0949">S-adenosyl-L-methionine</keyword>
<feature type="domain" description="Sirohaem synthase dimerisation" evidence="20">
    <location>
        <begin position="150"/>
        <end position="206"/>
    </location>
</feature>
<dbReference type="GeneID" id="49869616"/>
<comment type="similarity">
    <text evidence="16">In the N-terminal section; belongs to the precorrin-2 dehydrogenase / sirohydrochlorin ferrochelatase family.</text>
</comment>
<evidence type="ECO:0000256" key="6">
    <source>
        <dbReference type="ARBA" id="ARBA00022679"/>
    </source>
</evidence>
<evidence type="ECO:0000256" key="7">
    <source>
        <dbReference type="ARBA" id="ARBA00022691"/>
    </source>
</evidence>
<dbReference type="FunFam" id="3.30.950.10:FF:000001">
    <property type="entry name" value="Siroheme synthase"/>
    <property type="match status" value="1"/>
</dbReference>
<dbReference type="GO" id="GO:0004851">
    <property type="term" value="F:uroporphyrin-III C-methyltransferase activity"/>
    <property type="evidence" value="ECO:0007669"/>
    <property type="project" value="UniProtKB-UniRule"/>
</dbReference>
<reference evidence="23 25" key="3">
    <citation type="submission" date="2019-05" db="EMBL/GenBank/DDBJ databases">
        <title>Complete genome sequence of Pseudomonas Pseudomonas resinovorans.</title>
        <authorList>
            <person name="Chen H.-P."/>
        </authorList>
    </citation>
    <scope>NUCLEOTIDE SEQUENCE [LARGE SCALE GENOMIC DNA]</scope>
    <source>
        <strain evidence="23 25">TCU-CK1</strain>
    </source>
</reference>
<dbReference type="FunFam" id="3.40.1010.10:FF:000001">
    <property type="entry name" value="Siroheme synthase"/>
    <property type="match status" value="1"/>
</dbReference>
<evidence type="ECO:0000256" key="13">
    <source>
        <dbReference type="ARBA" id="ARBA00025705"/>
    </source>
</evidence>
<feature type="binding site" evidence="16">
    <location>
        <begin position="331"/>
        <end position="332"/>
    </location>
    <ligand>
        <name>S-adenosyl-L-methionine</name>
        <dbReference type="ChEBI" id="CHEBI:59789"/>
    </ligand>
</feature>
<evidence type="ECO:0000313" key="23">
    <source>
        <dbReference type="EMBL" id="QHB28899.1"/>
    </source>
</evidence>
<keyword evidence="5 16" id="KW-0489">Methyltransferase</keyword>
<dbReference type="InterPro" id="IPR006366">
    <property type="entry name" value="CobA/CysG_C"/>
</dbReference>
<dbReference type="InterPro" id="IPR050161">
    <property type="entry name" value="Siro_Cobalamin_biosynth"/>
</dbReference>
<feature type="binding site" evidence="16">
    <location>
        <begin position="22"/>
        <end position="23"/>
    </location>
    <ligand>
        <name>NAD(+)</name>
        <dbReference type="ChEBI" id="CHEBI:57540"/>
    </ligand>
</feature>
<dbReference type="SUPFAM" id="SSF53790">
    <property type="entry name" value="Tetrapyrrole methylase"/>
    <property type="match status" value="1"/>
</dbReference>
<feature type="binding site" evidence="16">
    <location>
        <position position="225"/>
    </location>
    <ligand>
        <name>S-adenosyl-L-methionine</name>
        <dbReference type="ChEBI" id="CHEBI:59789"/>
    </ligand>
</feature>
<organism evidence="23 25">
    <name type="scientific">Pseudomonas monteilii</name>
    <dbReference type="NCBI Taxonomy" id="76759"/>
    <lineage>
        <taxon>Bacteria</taxon>
        <taxon>Pseudomonadati</taxon>
        <taxon>Pseudomonadota</taxon>
        <taxon>Gammaproteobacteria</taxon>
        <taxon>Pseudomonadales</taxon>
        <taxon>Pseudomonadaceae</taxon>
        <taxon>Pseudomonas</taxon>
    </lineage>
</organism>
<dbReference type="InterPro" id="IPR014776">
    <property type="entry name" value="4pyrrole_Mease_sub2"/>
</dbReference>
<name>A0A3G2HJ19_9PSED</name>
<evidence type="ECO:0000256" key="16">
    <source>
        <dbReference type="HAMAP-Rule" id="MF_01646"/>
    </source>
</evidence>
<dbReference type="SUPFAM" id="SSF51735">
    <property type="entry name" value="NAD(P)-binding Rossmann-fold domains"/>
    <property type="match status" value="1"/>
</dbReference>
<evidence type="ECO:0000256" key="4">
    <source>
        <dbReference type="ARBA" id="ARBA00022573"/>
    </source>
</evidence>
<dbReference type="GO" id="GO:0009236">
    <property type="term" value="P:cobalamin biosynthetic process"/>
    <property type="evidence" value="ECO:0007669"/>
    <property type="project" value="UniProtKB-UniRule"/>
</dbReference>
<keyword evidence="12 16" id="KW-0511">Multifunctional enzyme</keyword>
<dbReference type="NCBIfam" id="NF004790">
    <property type="entry name" value="PRK06136.1"/>
    <property type="match status" value="1"/>
</dbReference>
<dbReference type="Pfam" id="PF14824">
    <property type="entry name" value="Sirohm_synth_M"/>
    <property type="match status" value="1"/>
</dbReference>
<comment type="function">
    <text evidence="16">Multifunctional enzyme that catalyzes the SAM-dependent methylations of uroporphyrinogen III at position C-2 and C-7 to form precorrin-2 via precorrin-1. Then it catalyzes the NAD-dependent ring dehydrogenation of precorrin-2 to yield sirohydrochlorin. Finally, it catalyzes the ferrochelation of sirohydrochlorin to yield siroheme.</text>
</comment>
<sequence length="463" mass="49534">MDYLPLFHKLQGGRVLVVGGGEIALRKARLLADAGSVLRVVAPDVDGQLAALAREGGGEVLVRGYQAADLVGCRLVIAATDDPGLNAQVSADAQALSLPVNVVDAPALCTVIFPAIVDRSPLVIAVSSGGDAPVLARLIRAKLEAWIPSAYGELAGLAARFRHKVKSLYPDVNQRRGFWETVFQGPIAERQLAGQGAEAERLLQAMVDGAPVQQGGEVYLVGAGPGDPDLLTFRALRLMQQADVVLYDRLVAPAIIEMCRRDAERIYVGKRRADHAVPQDQINRLLVDLAQQGKRVLRLKGGDPFIFGRGGEEIEELAEHGIPFQVVPGITAASGCSAYGGIPLTHRDYAQSVRFVTGHLKDGTSNLPWNDLVAPAQTLVFYMGLVGLPTICAELIRHGRAASTPAALVQQGTTRNQRVFTGTLADLPELVARHEVHAPTLVIVGEVVQLREKLAWFEGAQNS</sequence>
<dbReference type="InterPro" id="IPR028281">
    <property type="entry name" value="Sirohaem_synthase_central"/>
</dbReference>
<evidence type="ECO:0000256" key="8">
    <source>
        <dbReference type="ARBA" id="ARBA00023002"/>
    </source>
</evidence>
<dbReference type="RefSeq" id="WP_016711492.1">
    <property type="nucleotide sequence ID" value="NZ_CP022562.1"/>
</dbReference>
<dbReference type="EC" id="2.1.1.107" evidence="16"/>
<dbReference type="InterPro" id="IPR019478">
    <property type="entry name" value="Sirohaem_synthase_dimer_dom"/>
</dbReference>
<dbReference type="GO" id="GO:0019354">
    <property type="term" value="P:siroheme biosynthetic process"/>
    <property type="evidence" value="ECO:0007669"/>
    <property type="project" value="UniProtKB-UniRule"/>
</dbReference>
<comment type="similarity">
    <text evidence="16">In the C-terminal section; belongs to the precorrin methyltransferase family.</text>
</comment>
<reference evidence="24" key="1">
    <citation type="submission" date="2016-02" db="EMBL/GenBank/DDBJ databases">
        <title>Dietzia cinnamea strain CD11_5 genome sequencing and assembly.</title>
        <authorList>
            <person name="Kaur G."/>
            <person name="Nair G.R."/>
            <person name="Mayilraj S."/>
        </authorList>
    </citation>
    <scope>NUCLEOTIDE SEQUENCE [LARGE SCALE GENOMIC DNA]</scope>
    <source>
        <strain evidence="24">CD10_2</strain>
    </source>
</reference>
<dbReference type="HAMAP" id="MF_01646">
    <property type="entry name" value="Siroheme_synth"/>
    <property type="match status" value="1"/>
</dbReference>
<dbReference type="Proteomes" id="UP000464593">
    <property type="component" value="Chromosome"/>
</dbReference>
<dbReference type="Gene3D" id="3.30.950.10">
    <property type="entry name" value="Methyltransferase, Cobalt-precorrin-4 Transmethylase, Domain 2"/>
    <property type="match status" value="1"/>
</dbReference>
<proteinExistence type="inferred from homology"/>
<dbReference type="Gene3D" id="3.30.160.110">
    <property type="entry name" value="Siroheme synthase, domain 2"/>
    <property type="match status" value="1"/>
</dbReference>
<evidence type="ECO:0000313" key="24">
    <source>
        <dbReference type="Proteomes" id="UP000077242"/>
    </source>
</evidence>
<comment type="pathway">
    <text evidence="16">Cofactor biosynthesis; adenosylcobalamin biosynthesis; sirohydrochlorin from precorrin-2: step 1/1.</text>
</comment>
<evidence type="ECO:0000256" key="18">
    <source>
        <dbReference type="RuleBase" id="RU003960"/>
    </source>
</evidence>
<comment type="pathway">
    <text evidence="16">Porphyrin-containing compound metabolism; siroheme biosynthesis; siroheme from sirohydrochlorin: step 1/1.</text>
</comment>
<feature type="binding site" evidence="16">
    <location>
        <position position="383"/>
    </location>
    <ligand>
        <name>S-adenosyl-L-methionine</name>
        <dbReference type="ChEBI" id="CHEBI:59789"/>
    </ligand>
</feature>
<dbReference type="FunFam" id="3.30.160.110:FF:000001">
    <property type="entry name" value="Siroheme synthase"/>
    <property type="match status" value="1"/>
</dbReference>
<feature type="domain" description="Tetrapyrrole methylase" evidence="19">
    <location>
        <begin position="218"/>
        <end position="427"/>
    </location>
</feature>
<dbReference type="PANTHER" id="PTHR45790:SF1">
    <property type="entry name" value="SIROHEME SYNTHASE"/>
    <property type="match status" value="1"/>
</dbReference>
<dbReference type="SMR" id="A0A3G2HJ19"/>
<gene>
    <name evidence="16" type="primary">cysG</name>
    <name evidence="22" type="ORF">AYJ70_06370</name>
    <name evidence="23" type="ORF">TCK1_3553</name>
</gene>
<feature type="binding site" evidence="16">
    <location>
        <begin position="43"/>
        <end position="44"/>
    </location>
    <ligand>
        <name>NAD(+)</name>
        <dbReference type="ChEBI" id="CHEBI:57540"/>
    </ligand>
</feature>
<dbReference type="InterPro" id="IPR036291">
    <property type="entry name" value="NAD(P)-bd_dom_sf"/>
</dbReference>
<dbReference type="Gene3D" id="3.40.1010.10">
    <property type="entry name" value="Cobalt-precorrin-4 Transmethylase, Domain 1"/>
    <property type="match status" value="1"/>
</dbReference>
<evidence type="ECO:0000313" key="25">
    <source>
        <dbReference type="Proteomes" id="UP000464593"/>
    </source>
</evidence>
<dbReference type="InterPro" id="IPR037115">
    <property type="entry name" value="Sirohaem_synt_dimer_dom_sf"/>
</dbReference>
<accession>A0A3G2HJ19</accession>
<feature type="binding site" evidence="16">
    <location>
        <begin position="301"/>
        <end position="303"/>
    </location>
    <ligand>
        <name>S-adenosyl-L-methionine</name>
        <dbReference type="ChEBI" id="CHEBI:59789"/>
    </ligand>
</feature>
<protein>
    <recommendedName>
        <fullName evidence="16">Siroheme synthase</fullName>
    </recommendedName>
    <domain>
        <recommendedName>
            <fullName evidence="16">Uroporphyrinogen-III C-methyltransferase</fullName>
            <shortName evidence="16">Urogen III methylase</shortName>
            <ecNumber evidence="16">2.1.1.107</ecNumber>
        </recommendedName>
        <alternativeName>
            <fullName evidence="16">SUMT</fullName>
        </alternativeName>
        <alternativeName>
            <fullName evidence="16">Uroporphyrinogen III methylase</fullName>
            <shortName evidence="16">UROM</shortName>
        </alternativeName>
    </domain>
    <domain>
        <recommendedName>
            <fullName evidence="16">Precorrin-2 dehydrogenase</fullName>
            <ecNumber evidence="16">1.3.1.76</ecNumber>
        </recommendedName>
    </domain>
    <domain>
        <recommendedName>
            <fullName evidence="16">Sirohydrochlorin ferrochelatase</fullName>
            <ecNumber evidence="16">4.99.1.4</ecNumber>
        </recommendedName>
    </domain>
</protein>
<feature type="region of interest" description="Uroporphyrinogen-III C-methyltransferase" evidence="16">
    <location>
        <begin position="216"/>
        <end position="463"/>
    </location>
</feature>
<feature type="binding site" evidence="16">
    <location>
        <position position="412"/>
    </location>
    <ligand>
        <name>S-adenosyl-L-methionine</name>
        <dbReference type="ChEBI" id="CHEBI:59789"/>
    </ligand>
</feature>
<dbReference type="PROSITE" id="PS00840">
    <property type="entry name" value="SUMT_2"/>
    <property type="match status" value="1"/>
</dbReference>
<evidence type="ECO:0000256" key="17">
    <source>
        <dbReference type="PIRSR" id="PIRSR036426-1"/>
    </source>
</evidence>
<keyword evidence="3 16" id="KW-0597">Phosphoprotein</keyword>
<dbReference type="InterPro" id="IPR012409">
    <property type="entry name" value="Sirohaem_synth"/>
</dbReference>
<feature type="modified residue" description="Phosphoserine" evidence="16">
    <location>
        <position position="128"/>
    </location>
</feature>
<comment type="catalytic activity">
    <reaction evidence="14 16">
        <text>precorrin-2 + NAD(+) = sirohydrochlorin + NADH + 2 H(+)</text>
        <dbReference type="Rhea" id="RHEA:15613"/>
        <dbReference type="ChEBI" id="CHEBI:15378"/>
        <dbReference type="ChEBI" id="CHEBI:57540"/>
        <dbReference type="ChEBI" id="CHEBI:57945"/>
        <dbReference type="ChEBI" id="CHEBI:58351"/>
        <dbReference type="ChEBI" id="CHEBI:58827"/>
        <dbReference type="EC" id="1.3.1.76"/>
    </reaction>
</comment>
<dbReference type="NCBIfam" id="TIGR01470">
    <property type="entry name" value="cysG_Nterm"/>
    <property type="match status" value="1"/>
</dbReference>
<evidence type="ECO:0000256" key="2">
    <source>
        <dbReference type="ARBA" id="ARBA00005879"/>
    </source>
</evidence>
<dbReference type="EMBL" id="LSTU01000041">
    <property type="protein sequence ID" value="OAH48007.1"/>
    <property type="molecule type" value="Genomic_DNA"/>
</dbReference>
<dbReference type="EC" id="4.99.1.4" evidence="16"/>
<comment type="catalytic activity">
    <reaction evidence="16">
        <text>uroporphyrinogen III + 2 S-adenosyl-L-methionine = precorrin-2 + 2 S-adenosyl-L-homocysteine + H(+)</text>
        <dbReference type="Rhea" id="RHEA:32459"/>
        <dbReference type="ChEBI" id="CHEBI:15378"/>
        <dbReference type="ChEBI" id="CHEBI:57308"/>
        <dbReference type="ChEBI" id="CHEBI:57856"/>
        <dbReference type="ChEBI" id="CHEBI:58827"/>
        <dbReference type="ChEBI" id="CHEBI:59789"/>
        <dbReference type="EC" id="2.1.1.107"/>
    </reaction>
</comment>
<evidence type="ECO:0000256" key="5">
    <source>
        <dbReference type="ARBA" id="ARBA00022603"/>
    </source>
</evidence>
<dbReference type="Proteomes" id="UP000077242">
    <property type="component" value="Unassembled WGS sequence"/>
</dbReference>
<feature type="binding site" evidence="16">
    <location>
        <position position="306"/>
    </location>
    <ligand>
        <name>S-adenosyl-L-methionine</name>
        <dbReference type="ChEBI" id="CHEBI:59789"/>
    </ligand>
</feature>
<dbReference type="Pfam" id="PF10414">
    <property type="entry name" value="CysG_dimeriser"/>
    <property type="match status" value="1"/>
</dbReference>
<evidence type="ECO:0000259" key="19">
    <source>
        <dbReference type="Pfam" id="PF00590"/>
    </source>
</evidence>
<keyword evidence="11 16" id="KW-0627">Porphyrin biosynthesis</keyword>
<dbReference type="GO" id="GO:0032259">
    <property type="term" value="P:methylation"/>
    <property type="evidence" value="ECO:0007669"/>
    <property type="project" value="UniProtKB-KW"/>
</dbReference>
<dbReference type="InterPro" id="IPR003043">
    <property type="entry name" value="Uropor_MeTrfase_CS"/>
</dbReference>
<dbReference type="GO" id="GO:0043115">
    <property type="term" value="F:precorrin-2 dehydrogenase activity"/>
    <property type="evidence" value="ECO:0007669"/>
    <property type="project" value="UniProtKB-UniRule"/>
</dbReference>
<dbReference type="Pfam" id="PF00590">
    <property type="entry name" value="TP_methylase"/>
    <property type="match status" value="1"/>
</dbReference>
<reference evidence="22" key="2">
    <citation type="submission" date="2016-02" db="EMBL/GenBank/DDBJ databases">
        <authorList>
            <person name="Kaur G."/>
            <person name="Nair G.R."/>
            <person name="Mayilraj S."/>
        </authorList>
    </citation>
    <scope>NUCLEOTIDE SEQUENCE</scope>
    <source>
        <strain evidence="22">CD10_2</strain>
    </source>
</reference>
<dbReference type="Gene3D" id="1.10.8.210">
    <property type="entry name" value="Sirohaem synthase, dimerisation domain"/>
    <property type="match status" value="1"/>
</dbReference>
<evidence type="ECO:0000256" key="1">
    <source>
        <dbReference type="ARBA" id="ARBA00005010"/>
    </source>
</evidence>
<dbReference type="InterPro" id="IPR014777">
    <property type="entry name" value="4pyrrole_Mease_sub1"/>
</dbReference>
<comment type="pathway">
    <text evidence="13 16">Porphyrin-containing compound metabolism; siroheme biosynthesis; precorrin-2 from uroporphyrinogen III: step 1/1.</text>
</comment>
<evidence type="ECO:0000259" key="20">
    <source>
        <dbReference type="Pfam" id="PF10414"/>
    </source>
</evidence>
<dbReference type="Gene3D" id="3.40.50.720">
    <property type="entry name" value="NAD(P)-binding Rossmann-like Domain"/>
    <property type="match status" value="1"/>
</dbReference>
<evidence type="ECO:0000256" key="9">
    <source>
        <dbReference type="ARBA" id="ARBA00023027"/>
    </source>
</evidence>
<dbReference type="EMBL" id="CP040324">
    <property type="protein sequence ID" value="QHB28899.1"/>
    <property type="molecule type" value="Genomic_DNA"/>
</dbReference>
<comment type="catalytic activity">
    <reaction evidence="16">
        <text>siroheme + 2 H(+) = sirohydrochlorin + Fe(2+)</text>
        <dbReference type="Rhea" id="RHEA:24360"/>
        <dbReference type="ChEBI" id="CHEBI:15378"/>
        <dbReference type="ChEBI" id="CHEBI:29033"/>
        <dbReference type="ChEBI" id="CHEBI:58351"/>
        <dbReference type="ChEBI" id="CHEBI:60052"/>
        <dbReference type="EC" id="4.99.1.4"/>
    </reaction>
</comment>
<dbReference type="GO" id="GO:0051287">
    <property type="term" value="F:NAD binding"/>
    <property type="evidence" value="ECO:0007669"/>
    <property type="project" value="InterPro"/>
</dbReference>
<feature type="region of interest" description="Precorrin-2 dehydrogenase / sirohydrochlorin ferrochelatase" evidence="16">
    <location>
        <begin position="1"/>
        <end position="203"/>
    </location>
</feature>
<comment type="pathway">
    <text evidence="1 16">Porphyrin-containing compound metabolism; siroheme biosynthesis; sirohydrochlorin from precorrin-2: step 1/1.</text>
</comment>
<evidence type="ECO:0000256" key="14">
    <source>
        <dbReference type="ARBA" id="ARBA00047561"/>
    </source>
</evidence>
<comment type="pathway">
    <text evidence="15 16">Cofactor biosynthesis; adenosylcobalamin biosynthesis; precorrin-2 from uroporphyrinogen III: step 1/1.</text>
</comment>
<keyword evidence="10 16" id="KW-0456">Lyase</keyword>
<comment type="similarity">
    <text evidence="2 18">Belongs to the precorrin methyltransferase family.</text>
</comment>
<feature type="active site" description="Proton donor" evidence="16 17">
    <location>
        <position position="270"/>
    </location>
</feature>
<dbReference type="PANTHER" id="PTHR45790">
    <property type="entry name" value="SIROHEME SYNTHASE-RELATED"/>
    <property type="match status" value="1"/>
</dbReference>
<evidence type="ECO:0000256" key="11">
    <source>
        <dbReference type="ARBA" id="ARBA00023244"/>
    </source>
</evidence>
<evidence type="ECO:0000256" key="15">
    <source>
        <dbReference type="ARBA" id="ARBA00060548"/>
    </source>
</evidence>
<dbReference type="InterPro" id="IPR000878">
    <property type="entry name" value="4pyrrol_Mease"/>
</dbReference>
<keyword evidence="8 16" id="KW-0560">Oxidoreductase</keyword>
<evidence type="ECO:0000256" key="12">
    <source>
        <dbReference type="ARBA" id="ARBA00023268"/>
    </source>
</evidence>
<feature type="active site" description="Proton acceptor" evidence="16 17">
    <location>
        <position position="248"/>
    </location>
</feature>
<dbReference type="Pfam" id="PF13241">
    <property type="entry name" value="NAD_binding_7"/>
    <property type="match status" value="1"/>
</dbReference>
<evidence type="ECO:0000256" key="10">
    <source>
        <dbReference type="ARBA" id="ARBA00023239"/>
    </source>
</evidence>
<evidence type="ECO:0000313" key="22">
    <source>
        <dbReference type="EMBL" id="OAH48007.1"/>
    </source>
</evidence>
<dbReference type="NCBIfam" id="NF007922">
    <property type="entry name" value="PRK10637.1"/>
    <property type="match status" value="1"/>
</dbReference>
<evidence type="ECO:0000259" key="21">
    <source>
        <dbReference type="Pfam" id="PF14824"/>
    </source>
</evidence>
<keyword evidence="4 16" id="KW-0169">Cobalamin biosynthesis</keyword>
<dbReference type="GO" id="GO:0051266">
    <property type="term" value="F:sirohydrochlorin ferrochelatase activity"/>
    <property type="evidence" value="ECO:0007669"/>
    <property type="project" value="UniProtKB-EC"/>
</dbReference>
<dbReference type="InterPro" id="IPR035996">
    <property type="entry name" value="4pyrrol_Methylase_sf"/>
</dbReference>
<dbReference type="AlphaFoldDB" id="A0A3G2HJ19"/>
<dbReference type="EC" id="1.3.1.76" evidence="16"/>